<proteinExistence type="predicted"/>
<organism evidence="2 3">
    <name type="scientific">Amycolatopsis umgeniensis</name>
    <dbReference type="NCBI Taxonomy" id="336628"/>
    <lineage>
        <taxon>Bacteria</taxon>
        <taxon>Bacillati</taxon>
        <taxon>Actinomycetota</taxon>
        <taxon>Actinomycetes</taxon>
        <taxon>Pseudonocardiales</taxon>
        <taxon>Pseudonocardiaceae</taxon>
        <taxon>Amycolatopsis</taxon>
    </lineage>
</organism>
<evidence type="ECO:0000313" key="3">
    <source>
        <dbReference type="Proteomes" id="UP000580861"/>
    </source>
</evidence>
<feature type="chain" id="PRO_5039042549" evidence="1">
    <location>
        <begin position="38"/>
        <end position="195"/>
    </location>
</feature>
<name>A0A841BGL8_9PSEU</name>
<keyword evidence="3" id="KW-1185">Reference proteome</keyword>
<dbReference type="AlphaFoldDB" id="A0A841BGL8"/>
<evidence type="ECO:0000256" key="1">
    <source>
        <dbReference type="SAM" id="SignalP"/>
    </source>
</evidence>
<accession>A0A841BGL8</accession>
<dbReference type="Proteomes" id="UP000580861">
    <property type="component" value="Unassembled WGS sequence"/>
</dbReference>
<feature type="signal peptide" evidence="1">
    <location>
        <begin position="1"/>
        <end position="37"/>
    </location>
</feature>
<reference evidence="2 3" key="1">
    <citation type="submission" date="2020-08" db="EMBL/GenBank/DDBJ databases">
        <title>Sequencing the genomes of 1000 actinobacteria strains.</title>
        <authorList>
            <person name="Klenk H.-P."/>
        </authorList>
    </citation>
    <scope>NUCLEOTIDE SEQUENCE [LARGE SCALE GENOMIC DNA]</scope>
    <source>
        <strain evidence="2 3">DSM 45272</strain>
    </source>
</reference>
<dbReference type="EMBL" id="JACHMX010000001">
    <property type="protein sequence ID" value="MBB5858150.1"/>
    <property type="molecule type" value="Genomic_DNA"/>
</dbReference>
<evidence type="ECO:0000313" key="2">
    <source>
        <dbReference type="EMBL" id="MBB5858150.1"/>
    </source>
</evidence>
<sequence length="195" mass="20664">MIIWGNEGNRLRRFARAGVALLASGAVLLPGAASASAAPTGGIMYYHNGFESPDQRNAWTLTREGDGVATDVGYQPWARTGQCLGYLYAHYGTVRYGIWVGIPANSIACSARIHIAHGLCAQGATLFSAIDQRGEYRATTSSVPLPPTGYAPVTLTDIPLRPGDTALRFVVTLAGVGDPGQGTKYVDDLEVQCSY</sequence>
<comment type="caution">
    <text evidence="2">The sequence shown here is derived from an EMBL/GenBank/DDBJ whole genome shotgun (WGS) entry which is preliminary data.</text>
</comment>
<dbReference type="RefSeq" id="WP_184904839.1">
    <property type="nucleotide sequence ID" value="NZ_JACHMX010000001.1"/>
</dbReference>
<gene>
    <name evidence="2" type="ORF">HDA45_008237</name>
</gene>
<keyword evidence="1" id="KW-0732">Signal</keyword>
<protein>
    <submittedName>
        <fullName evidence="2">Uncharacterized protein</fullName>
    </submittedName>
</protein>